<keyword evidence="13" id="KW-1185">Reference proteome</keyword>
<dbReference type="GO" id="GO:0071978">
    <property type="term" value="P:bacterial-type flagellum-dependent swarming motility"/>
    <property type="evidence" value="ECO:0007669"/>
    <property type="project" value="TreeGrafter"/>
</dbReference>
<dbReference type="GO" id="GO:0005886">
    <property type="term" value="C:plasma membrane"/>
    <property type="evidence" value="ECO:0007669"/>
    <property type="project" value="UniProtKB-SubCell"/>
</dbReference>
<protein>
    <recommendedName>
        <fullName evidence="4">Flagellar motor switch protein FliM</fullName>
    </recommendedName>
</protein>
<organism evidence="12 13">
    <name type="scientific">Sphingobium fluviale</name>
    <dbReference type="NCBI Taxonomy" id="2506423"/>
    <lineage>
        <taxon>Bacteria</taxon>
        <taxon>Pseudomonadati</taxon>
        <taxon>Pseudomonadota</taxon>
        <taxon>Alphaproteobacteria</taxon>
        <taxon>Sphingomonadales</taxon>
        <taxon>Sphingomonadaceae</taxon>
        <taxon>Sphingobium</taxon>
    </lineage>
</organism>
<keyword evidence="5" id="KW-1003">Cell membrane</keyword>
<dbReference type="SUPFAM" id="SSF101801">
    <property type="entry name" value="Surface presentation of antigens (SPOA)"/>
    <property type="match status" value="1"/>
</dbReference>
<evidence type="ECO:0000256" key="6">
    <source>
        <dbReference type="ARBA" id="ARBA00022500"/>
    </source>
</evidence>
<evidence type="ECO:0000256" key="7">
    <source>
        <dbReference type="ARBA" id="ARBA00022779"/>
    </source>
</evidence>
<dbReference type="RefSeq" id="WP_129402838.1">
    <property type="nucleotide sequence ID" value="NZ_SBKP01000001.1"/>
</dbReference>
<keyword evidence="6" id="KW-0145">Chemotaxis</keyword>
<keyword evidence="12" id="KW-0969">Cilium</keyword>
<dbReference type="PANTHER" id="PTHR30034:SF6">
    <property type="entry name" value="YOP PROTEINS TRANSLOCATION PROTEIN Q"/>
    <property type="match status" value="1"/>
</dbReference>
<evidence type="ECO:0000256" key="8">
    <source>
        <dbReference type="ARBA" id="ARBA00023136"/>
    </source>
</evidence>
<proteinExistence type="inferred from homology"/>
<evidence type="ECO:0000259" key="11">
    <source>
        <dbReference type="Pfam" id="PF01052"/>
    </source>
</evidence>
<name>A0A4Q1KNS0_9SPHN</name>
<dbReference type="InterPro" id="IPR001689">
    <property type="entry name" value="Flag_FliM"/>
</dbReference>
<dbReference type="PANTHER" id="PTHR30034">
    <property type="entry name" value="FLAGELLAR MOTOR SWITCH PROTEIN FLIM"/>
    <property type="match status" value="1"/>
</dbReference>
<comment type="function">
    <text evidence="10">FliM is one of three proteins (FliG, FliN, FliM) that forms the rotor-mounted switch complex (C ring), located at the base of the basal body. This complex interacts with the CheY and CheZ chemotaxis proteins, in addition to contacting components of the motor that determine the direction of flagellar rotation.</text>
</comment>
<keyword evidence="9" id="KW-0975">Bacterial flagellum</keyword>
<dbReference type="Gene3D" id="2.30.330.10">
    <property type="entry name" value="SpoA-like"/>
    <property type="match status" value="1"/>
</dbReference>
<dbReference type="OrthoDB" id="7421075at2"/>
<dbReference type="InterPro" id="IPR028976">
    <property type="entry name" value="CheC-like_sf"/>
</dbReference>
<keyword evidence="8" id="KW-0472">Membrane</keyword>
<evidence type="ECO:0000256" key="5">
    <source>
        <dbReference type="ARBA" id="ARBA00022475"/>
    </source>
</evidence>
<feature type="domain" description="Flagellar motor switch protein FliN-like C-terminal" evidence="11">
    <location>
        <begin position="221"/>
        <end position="288"/>
    </location>
</feature>
<accession>A0A4Q1KNS0</accession>
<dbReference type="SUPFAM" id="SSF103039">
    <property type="entry name" value="CheC-like"/>
    <property type="match status" value="1"/>
</dbReference>
<dbReference type="InterPro" id="IPR036429">
    <property type="entry name" value="SpoA-like_sf"/>
</dbReference>
<reference evidence="13" key="1">
    <citation type="submission" date="2019-01" db="EMBL/GenBank/DDBJ databases">
        <title>Cytophagaceae bacterium strain CAR-16.</title>
        <authorList>
            <person name="Chen W.-M."/>
        </authorList>
    </citation>
    <scope>NUCLEOTIDE SEQUENCE [LARGE SCALE GENOMIC DNA]</scope>
    <source>
        <strain evidence="13">CHR27</strain>
    </source>
</reference>
<keyword evidence="12" id="KW-0282">Flagellum</keyword>
<evidence type="ECO:0000256" key="1">
    <source>
        <dbReference type="ARBA" id="ARBA00004117"/>
    </source>
</evidence>
<dbReference type="CDD" id="cd17908">
    <property type="entry name" value="FliM"/>
    <property type="match status" value="1"/>
</dbReference>
<dbReference type="Proteomes" id="UP000290958">
    <property type="component" value="Unassembled WGS sequence"/>
</dbReference>
<dbReference type="EMBL" id="SBKP01000001">
    <property type="protein sequence ID" value="RXR31070.1"/>
    <property type="molecule type" value="Genomic_DNA"/>
</dbReference>
<dbReference type="GO" id="GO:0009425">
    <property type="term" value="C:bacterial-type flagellum basal body"/>
    <property type="evidence" value="ECO:0007669"/>
    <property type="project" value="UniProtKB-SubCell"/>
</dbReference>
<gene>
    <name evidence="12" type="ORF">EQG66_01995</name>
</gene>
<keyword evidence="12" id="KW-0966">Cell projection</keyword>
<dbReference type="Pfam" id="PF02154">
    <property type="entry name" value="FliM"/>
    <property type="match status" value="1"/>
</dbReference>
<evidence type="ECO:0000256" key="4">
    <source>
        <dbReference type="ARBA" id="ARBA00021898"/>
    </source>
</evidence>
<evidence type="ECO:0000256" key="3">
    <source>
        <dbReference type="ARBA" id="ARBA00011049"/>
    </source>
</evidence>
<comment type="similarity">
    <text evidence="3">Belongs to the FliM family.</text>
</comment>
<evidence type="ECO:0000313" key="12">
    <source>
        <dbReference type="EMBL" id="RXR31070.1"/>
    </source>
</evidence>
<evidence type="ECO:0000256" key="9">
    <source>
        <dbReference type="ARBA" id="ARBA00023143"/>
    </source>
</evidence>
<keyword evidence="7" id="KW-0283">Flagellar rotation</keyword>
<dbReference type="AlphaFoldDB" id="A0A4Q1KNS0"/>
<dbReference type="Gene3D" id="3.40.1550.10">
    <property type="entry name" value="CheC-like"/>
    <property type="match status" value="1"/>
</dbReference>
<evidence type="ECO:0000256" key="10">
    <source>
        <dbReference type="ARBA" id="ARBA00025044"/>
    </source>
</evidence>
<dbReference type="Pfam" id="PF01052">
    <property type="entry name" value="FliMN_C"/>
    <property type="match status" value="1"/>
</dbReference>
<sequence>MDDVQPYTFGTSEPQTPVSLSGMDRIGERVARHLRAMLEQIIGAKPNLATNPAEMVNYDLWSAMAPNFCSLSTYKLHPLKGSILVKLDAGMVTSMVERFYGGSGTRPAPERNEFTRSEDRLRAKLSDDVMKALIAAWADLLPMEMSLASREHDPQALVFAEATDQLLSQTFTLTMGKGQEWTIELMFPLMALRQLEPLLATNAPDEIQLKDPLWQARLARQMGNIRLPAKTVLARPSLTLNELLNLKNGDVIPVTIERFLPLLVGNRVLAEGTIGEQSGRAAFMIEKMN</sequence>
<comment type="subcellular location">
    <subcellularLocation>
        <location evidence="1">Bacterial flagellum basal body</location>
    </subcellularLocation>
    <subcellularLocation>
        <location evidence="2">Cell membrane</location>
        <topology evidence="2">Peripheral membrane protein</topology>
    </subcellularLocation>
</comment>
<dbReference type="InterPro" id="IPR001543">
    <property type="entry name" value="FliN-like_C"/>
</dbReference>
<evidence type="ECO:0000256" key="2">
    <source>
        <dbReference type="ARBA" id="ARBA00004202"/>
    </source>
</evidence>
<comment type="caution">
    <text evidence="12">The sequence shown here is derived from an EMBL/GenBank/DDBJ whole genome shotgun (WGS) entry which is preliminary data.</text>
</comment>
<dbReference type="GO" id="GO:0050918">
    <property type="term" value="P:positive chemotaxis"/>
    <property type="evidence" value="ECO:0007669"/>
    <property type="project" value="TreeGrafter"/>
</dbReference>
<evidence type="ECO:0000313" key="13">
    <source>
        <dbReference type="Proteomes" id="UP000290958"/>
    </source>
</evidence>
<dbReference type="GO" id="GO:0003774">
    <property type="term" value="F:cytoskeletal motor activity"/>
    <property type="evidence" value="ECO:0007669"/>
    <property type="project" value="InterPro"/>
</dbReference>